<dbReference type="OrthoDB" id="795241at2"/>
<evidence type="ECO:0000313" key="5">
    <source>
        <dbReference type="Proteomes" id="UP000255231"/>
    </source>
</evidence>
<dbReference type="Proteomes" id="UP000255231">
    <property type="component" value="Unassembled WGS sequence"/>
</dbReference>
<reference evidence="1 4" key="1">
    <citation type="submission" date="2017-01" db="EMBL/GenBank/DDBJ databases">
        <authorList>
            <person name="Varghese N."/>
            <person name="Submissions S."/>
        </authorList>
    </citation>
    <scope>NUCLEOTIDE SEQUENCE [LARGE SCALE GENOMIC DNA]</scope>
    <source>
        <strain evidence="1 4">ATCC 27950</strain>
    </source>
</reference>
<dbReference type="EMBL" id="UFVS01000001">
    <property type="protein sequence ID" value="SUX41669.1"/>
    <property type="molecule type" value="Genomic_DNA"/>
</dbReference>
<keyword evidence="4" id="KW-1185">Reference proteome</keyword>
<protein>
    <submittedName>
        <fullName evidence="3">Uncharacterized protein</fullName>
    </submittedName>
</protein>
<evidence type="ECO:0000313" key="3">
    <source>
        <dbReference type="EMBL" id="SUX41669.1"/>
    </source>
</evidence>
<reference evidence="3 5" key="2">
    <citation type="submission" date="2018-06" db="EMBL/GenBank/DDBJ databases">
        <authorList>
            <consortium name="Pathogen Informatics"/>
            <person name="Doyle S."/>
        </authorList>
    </citation>
    <scope>NUCLEOTIDE SEQUENCE [LARGE SCALE GENOMIC DNA]</scope>
    <source>
        <strain evidence="3 5">NCTC13560</strain>
    </source>
</reference>
<evidence type="ECO:0000313" key="1">
    <source>
        <dbReference type="EMBL" id="SIR13902.1"/>
    </source>
</evidence>
<dbReference type="GeneID" id="303675217"/>
<gene>
    <name evidence="3" type="ORF">NCTC13560_00469</name>
    <name evidence="1" type="ORF">SAMN05421682_11330</name>
    <name evidence="2" type="ORF">SAMN05421682_1269</name>
</gene>
<dbReference type="EMBL" id="FTMF01000026">
    <property type="protein sequence ID" value="SIR41095.1"/>
    <property type="molecule type" value="Genomic_DNA"/>
</dbReference>
<name>A0A1N7APY1_9FLAO</name>
<dbReference type="Proteomes" id="UP000185725">
    <property type="component" value="Unassembled WGS sequence"/>
</dbReference>
<dbReference type="KEGG" id="cil:EG358_16050"/>
<dbReference type="RefSeq" id="WP_076562068.1">
    <property type="nucleotide sequence ID" value="NZ_CP033929.1"/>
</dbReference>
<organism evidence="3 5">
    <name type="scientific">Chryseobacterium indoltheticum</name>
    <dbReference type="NCBI Taxonomy" id="254"/>
    <lineage>
        <taxon>Bacteria</taxon>
        <taxon>Pseudomonadati</taxon>
        <taxon>Bacteroidota</taxon>
        <taxon>Flavobacteriia</taxon>
        <taxon>Flavobacteriales</taxon>
        <taxon>Weeksellaceae</taxon>
        <taxon>Chryseobacterium group</taxon>
        <taxon>Chryseobacterium</taxon>
    </lineage>
</organism>
<evidence type="ECO:0000313" key="4">
    <source>
        <dbReference type="Proteomes" id="UP000185725"/>
    </source>
</evidence>
<dbReference type="AlphaFoldDB" id="A0A1N7APY1"/>
<sequence length="169" mass="19427">MAKRVITKIGDIFSVELDNGNKKYFQYIANDLTQLNSDVIRSYKKEYSKEVQPDYSELLSGEIDFHAHTMINVGVKQNLFIQEGKHSVYPESGNILFRDTNDAGHAPGKHQVYISEDWFVWKISDDNFKKVGKLKGENRNAEIGIVMPPFAIAERIKTGKFNFVYPDFE</sequence>
<accession>A0A1N7APY1</accession>
<evidence type="ECO:0000313" key="2">
    <source>
        <dbReference type="EMBL" id="SIR41095.1"/>
    </source>
</evidence>
<proteinExistence type="predicted"/>
<dbReference type="EMBL" id="FTMF01000013">
    <property type="protein sequence ID" value="SIR13902.1"/>
    <property type="molecule type" value="Genomic_DNA"/>
</dbReference>